<dbReference type="EMBL" id="KN822054">
    <property type="protein sequence ID" value="KIM61211.1"/>
    <property type="molecule type" value="Genomic_DNA"/>
</dbReference>
<dbReference type="HOGENOM" id="CLU_114215_0_0_1"/>
<protein>
    <submittedName>
        <fullName evidence="1">Uncharacterized protein</fullName>
    </submittedName>
</protein>
<organism evidence="1 2">
    <name type="scientific">Scleroderma citrinum Foug A</name>
    <dbReference type="NCBI Taxonomy" id="1036808"/>
    <lineage>
        <taxon>Eukaryota</taxon>
        <taxon>Fungi</taxon>
        <taxon>Dikarya</taxon>
        <taxon>Basidiomycota</taxon>
        <taxon>Agaricomycotina</taxon>
        <taxon>Agaricomycetes</taxon>
        <taxon>Agaricomycetidae</taxon>
        <taxon>Boletales</taxon>
        <taxon>Sclerodermatineae</taxon>
        <taxon>Sclerodermataceae</taxon>
        <taxon>Scleroderma</taxon>
    </lineage>
</organism>
<reference evidence="1 2" key="1">
    <citation type="submission" date="2014-04" db="EMBL/GenBank/DDBJ databases">
        <authorList>
            <consortium name="DOE Joint Genome Institute"/>
            <person name="Kuo A."/>
            <person name="Kohler A."/>
            <person name="Nagy L.G."/>
            <person name="Floudas D."/>
            <person name="Copeland A."/>
            <person name="Barry K.W."/>
            <person name="Cichocki N."/>
            <person name="Veneault-Fourrey C."/>
            <person name="LaButti K."/>
            <person name="Lindquist E.A."/>
            <person name="Lipzen A."/>
            <person name="Lundell T."/>
            <person name="Morin E."/>
            <person name="Murat C."/>
            <person name="Sun H."/>
            <person name="Tunlid A."/>
            <person name="Henrissat B."/>
            <person name="Grigoriev I.V."/>
            <person name="Hibbett D.S."/>
            <person name="Martin F."/>
            <person name="Nordberg H.P."/>
            <person name="Cantor M.N."/>
            <person name="Hua S.X."/>
        </authorList>
    </citation>
    <scope>NUCLEOTIDE SEQUENCE [LARGE SCALE GENOMIC DNA]</scope>
    <source>
        <strain evidence="1 2">Foug A</strain>
    </source>
</reference>
<gene>
    <name evidence="1" type="ORF">SCLCIDRAFT_44914</name>
</gene>
<keyword evidence="2" id="KW-1185">Reference proteome</keyword>
<proteinExistence type="predicted"/>
<evidence type="ECO:0000313" key="1">
    <source>
        <dbReference type="EMBL" id="KIM61211.1"/>
    </source>
</evidence>
<dbReference type="OrthoDB" id="3261222at2759"/>
<sequence>LNRLKECPPMLIRGATIIPSPTHKFLGVILNQEFRWHKHTTYATAKGAHYAMLLHCLSKSGVPMKLIHQLYQTVVIPHTLYAASIWLHPTYNEESNTTIHGSISTAKRVSQTQCAAAITIMGAMRSSPSDSLEIHTNI</sequence>
<name>A0A0C3DZC0_9AGAM</name>
<dbReference type="STRING" id="1036808.A0A0C3DZC0"/>
<evidence type="ECO:0000313" key="2">
    <source>
        <dbReference type="Proteomes" id="UP000053989"/>
    </source>
</evidence>
<feature type="non-terminal residue" evidence="1">
    <location>
        <position position="138"/>
    </location>
</feature>
<dbReference type="InParanoid" id="A0A0C3DZC0"/>
<accession>A0A0C3DZC0</accession>
<reference evidence="2" key="2">
    <citation type="submission" date="2015-01" db="EMBL/GenBank/DDBJ databases">
        <title>Evolutionary Origins and Diversification of the Mycorrhizal Mutualists.</title>
        <authorList>
            <consortium name="DOE Joint Genome Institute"/>
            <consortium name="Mycorrhizal Genomics Consortium"/>
            <person name="Kohler A."/>
            <person name="Kuo A."/>
            <person name="Nagy L.G."/>
            <person name="Floudas D."/>
            <person name="Copeland A."/>
            <person name="Barry K.W."/>
            <person name="Cichocki N."/>
            <person name="Veneault-Fourrey C."/>
            <person name="LaButti K."/>
            <person name="Lindquist E.A."/>
            <person name="Lipzen A."/>
            <person name="Lundell T."/>
            <person name="Morin E."/>
            <person name="Murat C."/>
            <person name="Riley R."/>
            <person name="Ohm R."/>
            <person name="Sun H."/>
            <person name="Tunlid A."/>
            <person name="Henrissat B."/>
            <person name="Grigoriev I.V."/>
            <person name="Hibbett D.S."/>
            <person name="Martin F."/>
        </authorList>
    </citation>
    <scope>NUCLEOTIDE SEQUENCE [LARGE SCALE GENOMIC DNA]</scope>
    <source>
        <strain evidence="2">Foug A</strain>
    </source>
</reference>
<feature type="non-terminal residue" evidence="1">
    <location>
        <position position="1"/>
    </location>
</feature>
<dbReference type="Proteomes" id="UP000053989">
    <property type="component" value="Unassembled WGS sequence"/>
</dbReference>
<dbReference type="AlphaFoldDB" id="A0A0C3DZC0"/>